<evidence type="ECO:0000256" key="2">
    <source>
        <dbReference type="ARBA" id="ARBA00007639"/>
    </source>
</evidence>
<dbReference type="RefSeq" id="WP_120030208.1">
    <property type="nucleotide sequence ID" value="NZ_QVMU01000004.1"/>
</dbReference>
<evidence type="ECO:0000313" key="8">
    <source>
        <dbReference type="Proteomes" id="UP000273252"/>
    </source>
</evidence>
<dbReference type="GO" id="GO:0030313">
    <property type="term" value="C:cell envelope"/>
    <property type="evidence" value="ECO:0007669"/>
    <property type="project" value="UniProtKB-SubCell"/>
</dbReference>
<dbReference type="InterPro" id="IPR025997">
    <property type="entry name" value="SBP_2_dom"/>
</dbReference>
<feature type="transmembrane region" description="Helical" evidence="5">
    <location>
        <begin position="7"/>
        <end position="26"/>
    </location>
</feature>
<dbReference type="InterPro" id="IPR028082">
    <property type="entry name" value="Peripla_BP_I"/>
</dbReference>
<protein>
    <recommendedName>
        <fullName evidence="3">Autoinducer 2-binding periplasmic protein LuxP</fullName>
    </recommendedName>
</protein>
<feature type="domain" description="Periplasmic binding protein" evidence="6">
    <location>
        <begin position="33"/>
        <end position="296"/>
    </location>
</feature>
<dbReference type="PANTHER" id="PTHR46847:SF1">
    <property type="entry name" value="D-ALLOSE-BINDING PERIPLASMIC PROTEIN-RELATED"/>
    <property type="match status" value="1"/>
</dbReference>
<dbReference type="GO" id="GO:0030246">
    <property type="term" value="F:carbohydrate binding"/>
    <property type="evidence" value="ECO:0007669"/>
    <property type="project" value="UniProtKB-ARBA"/>
</dbReference>
<dbReference type="SUPFAM" id="SSF53822">
    <property type="entry name" value="Periplasmic binding protein-like I"/>
    <property type="match status" value="1"/>
</dbReference>
<keyword evidence="5" id="KW-0812">Transmembrane</keyword>
<proteinExistence type="inferred from homology"/>
<gene>
    <name evidence="7" type="ORF">DZ860_06910</name>
</gene>
<keyword evidence="8" id="KW-1185">Reference proteome</keyword>
<comment type="similarity">
    <text evidence="2">Belongs to the bacterial solute-binding protein 2 family.</text>
</comment>
<comment type="caution">
    <text evidence="7">The sequence shown here is derived from an EMBL/GenBank/DDBJ whole genome shotgun (WGS) entry which is preliminary data.</text>
</comment>
<evidence type="ECO:0000259" key="6">
    <source>
        <dbReference type="Pfam" id="PF13407"/>
    </source>
</evidence>
<name>A0A3A6QVF7_9VIBR</name>
<comment type="subcellular location">
    <subcellularLocation>
        <location evidence="1">Cell envelope</location>
    </subcellularLocation>
</comment>
<keyword evidence="4" id="KW-0732">Signal</keyword>
<evidence type="ECO:0000256" key="1">
    <source>
        <dbReference type="ARBA" id="ARBA00004196"/>
    </source>
</evidence>
<accession>A0A3A6QVF7</accession>
<evidence type="ECO:0000256" key="5">
    <source>
        <dbReference type="SAM" id="Phobius"/>
    </source>
</evidence>
<dbReference type="Proteomes" id="UP000273252">
    <property type="component" value="Unassembled WGS sequence"/>
</dbReference>
<dbReference type="Pfam" id="PF13407">
    <property type="entry name" value="Peripla_BP_4"/>
    <property type="match status" value="1"/>
</dbReference>
<keyword evidence="5" id="KW-0472">Membrane</keyword>
<organism evidence="7 8">
    <name type="scientific">Vibrio sinensis</name>
    <dbReference type="NCBI Taxonomy" id="2302434"/>
    <lineage>
        <taxon>Bacteria</taxon>
        <taxon>Pseudomonadati</taxon>
        <taxon>Pseudomonadota</taxon>
        <taxon>Gammaproteobacteria</taxon>
        <taxon>Vibrionales</taxon>
        <taxon>Vibrionaceae</taxon>
        <taxon>Vibrio</taxon>
    </lineage>
</organism>
<dbReference type="Gene3D" id="3.40.50.2300">
    <property type="match status" value="2"/>
</dbReference>
<sequence length="325" mass="35951">MTTINRLRIASITVLASTISILPIFVNANEVEIGFANRTMNGPYFNALTHHIEMAGEENGYKVYSTDARGDINKQVSDVEDLLSKGIKYLILDPQDPLAGEKMTRIANSKGVQVITVDSHISETAPVVTRVQPADEKNNVMIGEMAAKQFGDQEVKLALISGNQGNLGGKIRRDNFINGVISQQLRDHNETRMQIVGQLWGNWDQIGGLKAMEDLLVSQPDLNAVYAENDDMALGAIRAIRASGKSFEEVRVYSYDGSKKGYQAIIDGQLQATAMNSPTELSKKVIEVINALEKGETEFQNYSRTKAVLVNKENVKQYYDENAMF</sequence>
<dbReference type="AlphaFoldDB" id="A0A3A6QVF7"/>
<dbReference type="EMBL" id="QVMU01000004">
    <property type="protein sequence ID" value="RJX72884.1"/>
    <property type="molecule type" value="Genomic_DNA"/>
</dbReference>
<evidence type="ECO:0000256" key="3">
    <source>
        <dbReference type="ARBA" id="ARBA00022181"/>
    </source>
</evidence>
<evidence type="ECO:0000313" key="7">
    <source>
        <dbReference type="EMBL" id="RJX72884.1"/>
    </source>
</evidence>
<dbReference type="OrthoDB" id="9773673at2"/>
<dbReference type="GO" id="GO:0055085">
    <property type="term" value="P:transmembrane transport"/>
    <property type="evidence" value="ECO:0007669"/>
    <property type="project" value="UniProtKB-ARBA"/>
</dbReference>
<evidence type="ECO:0000256" key="4">
    <source>
        <dbReference type="ARBA" id="ARBA00022729"/>
    </source>
</evidence>
<dbReference type="PANTHER" id="PTHR46847">
    <property type="entry name" value="D-ALLOSE-BINDING PERIPLASMIC PROTEIN-RELATED"/>
    <property type="match status" value="1"/>
</dbReference>
<reference evidence="7 8" key="1">
    <citation type="submission" date="2018-08" db="EMBL/GenBank/DDBJ databases">
        <title>Vibrio isolated from the Eastern China Marginal Seas.</title>
        <authorList>
            <person name="Li Y."/>
        </authorList>
    </citation>
    <scope>NUCLEOTIDE SEQUENCE [LARGE SCALE GENOMIC DNA]</scope>
    <source>
        <strain evidence="7 8">BEI233</strain>
    </source>
</reference>
<keyword evidence="5" id="KW-1133">Transmembrane helix</keyword>